<dbReference type="InterPro" id="IPR046341">
    <property type="entry name" value="SET_dom_sf"/>
</dbReference>
<feature type="domain" description="SET" evidence="1">
    <location>
        <begin position="162"/>
        <end position="283"/>
    </location>
</feature>
<accession>A0A7S0KAU4</accession>
<dbReference type="AlphaFoldDB" id="A0A7S0KAU4"/>
<dbReference type="Pfam" id="PF00856">
    <property type="entry name" value="SET"/>
    <property type="match status" value="1"/>
</dbReference>
<evidence type="ECO:0000313" key="2">
    <source>
        <dbReference type="EMBL" id="CAD8575588.1"/>
    </source>
</evidence>
<protein>
    <recommendedName>
        <fullName evidence="1">SET domain-containing protein</fullName>
    </recommendedName>
</protein>
<gene>
    <name evidence="2" type="ORF">OMED0929_LOCUS260</name>
</gene>
<dbReference type="PANTHER" id="PTHR12197">
    <property type="entry name" value="HISTONE-LYSINE N-METHYLTRANSFERASE SMYD"/>
    <property type="match status" value="1"/>
</dbReference>
<organism evidence="2">
    <name type="scientific">Ostreococcus mediterraneus</name>
    <dbReference type="NCBI Taxonomy" id="1486918"/>
    <lineage>
        <taxon>Eukaryota</taxon>
        <taxon>Viridiplantae</taxon>
        <taxon>Chlorophyta</taxon>
        <taxon>Mamiellophyceae</taxon>
        <taxon>Mamiellales</taxon>
        <taxon>Bathycoccaceae</taxon>
        <taxon>Ostreococcus</taxon>
    </lineage>
</organism>
<dbReference type="SUPFAM" id="SSF82199">
    <property type="entry name" value="SET domain"/>
    <property type="match status" value="1"/>
</dbReference>
<dbReference type="SMART" id="SM00317">
    <property type="entry name" value="SET"/>
    <property type="match status" value="1"/>
</dbReference>
<dbReference type="EMBL" id="HBEW01000304">
    <property type="protein sequence ID" value="CAD8575588.1"/>
    <property type="molecule type" value="Transcribed_RNA"/>
</dbReference>
<dbReference type="Gene3D" id="2.170.270.10">
    <property type="entry name" value="SET domain"/>
    <property type="match status" value="1"/>
</dbReference>
<dbReference type="PROSITE" id="PS50280">
    <property type="entry name" value="SET"/>
    <property type="match status" value="1"/>
</dbReference>
<name>A0A7S0KAU4_9CHLO</name>
<dbReference type="InterPro" id="IPR001214">
    <property type="entry name" value="SET_dom"/>
</dbReference>
<dbReference type="GO" id="GO:0005634">
    <property type="term" value="C:nucleus"/>
    <property type="evidence" value="ECO:0007669"/>
    <property type="project" value="TreeGrafter"/>
</dbReference>
<proteinExistence type="predicted"/>
<dbReference type="InterPro" id="IPR050869">
    <property type="entry name" value="H3K4_H4K5_MeTrfase"/>
</dbReference>
<reference evidence="2" key="1">
    <citation type="submission" date="2021-01" db="EMBL/GenBank/DDBJ databases">
        <authorList>
            <person name="Corre E."/>
            <person name="Pelletier E."/>
            <person name="Niang G."/>
            <person name="Scheremetjew M."/>
            <person name="Finn R."/>
            <person name="Kale V."/>
            <person name="Holt S."/>
            <person name="Cochrane G."/>
            <person name="Meng A."/>
            <person name="Brown T."/>
            <person name="Cohen L."/>
        </authorList>
    </citation>
    <scope>NUCLEOTIDE SEQUENCE</scope>
    <source>
        <strain evidence="2">Clade-D-RCC2572</strain>
    </source>
</reference>
<dbReference type="PANTHER" id="PTHR12197:SF251">
    <property type="entry name" value="EG:BACR7C10.4 PROTEIN"/>
    <property type="match status" value="1"/>
</dbReference>
<sequence length="615" mass="67960">MLKATVPTAIVSRPAPSDAPYEFERGVVAKSFASAGALVCVAEPYAAVLLDDVLRTHCSETFQRLGRDAVRDAACGSFIDRTARAQAVARGFDAFRARCERRLPTMSARLALACLARRELEREGKIERERHDGTFDDDERGYDALLALHEGPSTRATTGGTDSVALRKRRDASASSMVVAALMCDAMRPGIEPDEIQEKLAALKEEQDVDPQSALRLLSIFEANAFSIATEDAQRLGLGIYPSASLFNHSSTPNCDVVFVGKTLVVKALRDIDAGEELTISYGEQYMPREWTRRRMMDGYGFDEYSKYANVARADAARDRAHAAAIRSTLAFDHGTLVDLGEDCALYADDSVFLADEDLARDAFWYELSHPKLNTKSGEAGMMLVPGDALDENYHPNDDQIIIWGRFPEGVDRELTALNFSKACRIVETVRRKVERDRFSDVRENVSMLSRATTMLAGDGDTIAGVCATHEVRKYLHLTQVVLSISMRGQDMSVNYVADTVCLASSNVLQRVYELCPGFSKLDAVYVHLRFQIFKVTLNLLGFELHNNDAKNAVKRIKDAIVAYNELKQLMAIGGVPGGQIYEEWAEHSSNYAEDLANLRVMAKNMIAAGAHKKP</sequence>
<evidence type="ECO:0000259" key="1">
    <source>
        <dbReference type="PROSITE" id="PS50280"/>
    </source>
</evidence>